<protein>
    <submittedName>
        <fullName evidence="1">Uncharacterized protein</fullName>
    </submittedName>
</protein>
<reference evidence="1 2" key="1">
    <citation type="submission" date="2018-06" db="EMBL/GenBank/DDBJ databases">
        <title>Echinicola strongylocentroti sp. nov., isolated from a sea urchin Strongylocentrotus intermedius.</title>
        <authorList>
            <person name="Bae S.S."/>
        </authorList>
    </citation>
    <scope>NUCLEOTIDE SEQUENCE [LARGE SCALE GENOMIC DNA]</scope>
    <source>
        <strain evidence="1 2">MEBiC08714</strain>
    </source>
</reference>
<evidence type="ECO:0000313" key="1">
    <source>
        <dbReference type="EMBL" id="AWW28671.1"/>
    </source>
</evidence>
<name>A0A2Z4ICI7_9BACT</name>
<dbReference type="Proteomes" id="UP000248688">
    <property type="component" value="Chromosome"/>
</dbReference>
<sequence>MLFCLSINTLHAQEEDIFGIDTKARPDKTRRSESGVGNITRGIISKISLELGGGYGMHYNSMDFSSNTPENYPISPLNIDGNSATIGAGESEAFDSKSSAIPFDAGVRIDLFGIFTIGGGYGREFGKMSMMESDHYQFTFSGEKYVFDKLYGTLGLVLYDAKRRRAFLNWKYRKYSGNNHYMQAEQKLRMQQNYPWSFILEGEYGSVTVQESFDDALTATEPYYALGLRIEREFSEYTKIFLKPNASFRKFNYQIPGLEESQLLEQNLFTVNLGVALRLPGTKRCKIRACGVKMKHLHNGVEYRGSSIWRMQNRKVGQWY</sequence>
<dbReference type="KEGG" id="est:DN752_00110"/>
<dbReference type="OrthoDB" id="976234at2"/>
<dbReference type="EMBL" id="CP030041">
    <property type="protein sequence ID" value="AWW28671.1"/>
    <property type="molecule type" value="Genomic_DNA"/>
</dbReference>
<gene>
    <name evidence="1" type="ORF">DN752_00110</name>
</gene>
<keyword evidence="2" id="KW-1185">Reference proteome</keyword>
<evidence type="ECO:0000313" key="2">
    <source>
        <dbReference type="Proteomes" id="UP000248688"/>
    </source>
</evidence>
<organism evidence="1 2">
    <name type="scientific">Echinicola strongylocentroti</name>
    <dbReference type="NCBI Taxonomy" id="1795355"/>
    <lineage>
        <taxon>Bacteria</taxon>
        <taxon>Pseudomonadati</taxon>
        <taxon>Bacteroidota</taxon>
        <taxon>Cytophagia</taxon>
        <taxon>Cytophagales</taxon>
        <taxon>Cyclobacteriaceae</taxon>
        <taxon>Echinicola</taxon>
    </lineage>
</organism>
<proteinExistence type="predicted"/>
<dbReference type="AlphaFoldDB" id="A0A2Z4ICI7"/>
<accession>A0A2Z4ICI7</accession>